<dbReference type="Proteomes" id="UP000824881">
    <property type="component" value="Unassembled WGS sequence"/>
</dbReference>
<keyword evidence="2" id="KW-1185">Reference proteome</keyword>
<comment type="caution">
    <text evidence="1">The sequence shown here is derived from an EMBL/GenBank/DDBJ whole genome shotgun (WGS) entry which is preliminary data.</text>
</comment>
<accession>A0ACB7J9Y6</accession>
<dbReference type="EMBL" id="WQMT02000002">
    <property type="protein sequence ID" value="KAG9226198.1"/>
    <property type="molecule type" value="Genomic_DNA"/>
</dbReference>
<organism evidence="1 2">
    <name type="scientific">Pleurotus cornucopiae</name>
    <name type="common">Cornucopia mushroom</name>
    <dbReference type="NCBI Taxonomy" id="5321"/>
    <lineage>
        <taxon>Eukaryota</taxon>
        <taxon>Fungi</taxon>
        <taxon>Dikarya</taxon>
        <taxon>Basidiomycota</taxon>
        <taxon>Agaricomycotina</taxon>
        <taxon>Agaricomycetes</taxon>
        <taxon>Agaricomycetidae</taxon>
        <taxon>Agaricales</taxon>
        <taxon>Pleurotineae</taxon>
        <taxon>Pleurotaceae</taxon>
        <taxon>Pleurotus</taxon>
    </lineage>
</organism>
<reference evidence="1 2" key="1">
    <citation type="journal article" date="2021" name="Appl. Environ. Microbiol.">
        <title>Genetic linkage and physical mapping for an oyster mushroom Pleurotus cornucopiae and QTL analysis for the trait cap color.</title>
        <authorList>
            <person name="Zhang Y."/>
            <person name="Gao W."/>
            <person name="Sonnenberg A."/>
            <person name="Chen Q."/>
            <person name="Zhang J."/>
            <person name="Huang C."/>
        </authorList>
    </citation>
    <scope>NUCLEOTIDE SEQUENCE [LARGE SCALE GENOMIC DNA]</scope>
    <source>
        <strain evidence="1">CCMSSC00406</strain>
    </source>
</reference>
<proteinExistence type="predicted"/>
<evidence type="ECO:0000313" key="1">
    <source>
        <dbReference type="EMBL" id="KAG9226198.1"/>
    </source>
</evidence>
<name>A0ACB7J9Y6_PLECO</name>
<sequence>MASILKAQKSNAAKQDSKKRKIVDMDVVEEPAPAPKKRNKQRVLLLSSRGVTHRMRHLMNDIEALLPHVKKDSKLDSKSQLHLLPELADLNNCNNTLYFEARRHEDLYLWAAKTPNGPSIKMHVQNVHTMDELKMTGNCLKGSRGLLSFDKGFEDSEWGRLTKEVFTHIFGVPPTARKSKPFIDHILTFSLLDSKIWFRNFQIIEKDPLQPNGPPQTTLVEIGPRFVLTPIRIFEGAFGGATVYSNPEFISPAASLSSTTIRSSAMSVSISVHPSSDGLVMYGEPDAMTSYSLSGHVEISVSSPFSFFCGSRPVSLLLHSLVLTFEGQCEIASSQTGYAGARVCSITQELVPGAPIELDHIQFEDSNEPSQWRVVFDVNLPGWLPATSPFGTDRELGTSYSLHASAQYTLSEEDLTFDWPILGYCMPWLSRFRYARAMSEINLERVANKYDNSPLASYVFNSSPSPDSLLDPAFKLQVLASLPDYIDISDEQIPLVLRVRTKDVEAEAYKDVQILSLRTDFLQLESAGSPIPEFYKALLPPKSCQPPNLPLKRPHPIAALYDLGLDDTDSCLQPVVHSERSFLPADSGYYVLAGDNSIAPTPNSGSASTWITMNVDTPFTPSTSSKGTSRHHQTNSLRPSATNPLFTIRHTLSVYLTYSCTTQCDTTLTDTIHFSIPVRLASRTCKPCSFEAVGSQDYLSFTQPSATLPPYSQIYHQNGEQRIDSIVPLPLYTPRPPTNSHVAKDYVDDASH</sequence>
<evidence type="ECO:0000313" key="2">
    <source>
        <dbReference type="Proteomes" id="UP000824881"/>
    </source>
</evidence>
<gene>
    <name evidence="1" type="ORF">CCMSSC00406_0005109</name>
</gene>
<protein>
    <submittedName>
        <fullName evidence="1">Uncharacterized protein</fullName>
    </submittedName>
</protein>